<evidence type="ECO:0000256" key="1">
    <source>
        <dbReference type="SAM" id="MobiDB-lite"/>
    </source>
</evidence>
<comment type="caution">
    <text evidence="2">The sequence shown here is derived from an EMBL/GenBank/DDBJ whole genome shotgun (WGS) entry which is preliminary data.</text>
</comment>
<evidence type="ECO:0000313" key="2">
    <source>
        <dbReference type="EMBL" id="KAK3701977.1"/>
    </source>
</evidence>
<proteinExistence type="predicted"/>
<dbReference type="EMBL" id="JAWDGP010007871">
    <property type="protein sequence ID" value="KAK3701977.1"/>
    <property type="molecule type" value="Genomic_DNA"/>
</dbReference>
<name>A0AAE0XQ05_9GAST</name>
<feature type="compositionally biased region" description="Basic and acidic residues" evidence="1">
    <location>
        <begin position="57"/>
        <end position="67"/>
    </location>
</feature>
<keyword evidence="3" id="KW-1185">Reference proteome</keyword>
<evidence type="ECO:0000313" key="3">
    <source>
        <dbReference type="Proteomes" id="UP001283361"/>
    </source>
</evidence>
<reference evidence="2" key="1">
    <citation type="journal article" date="2023" name="G3 (Bethesda)">
        <title>A reference genome for the long-term kleptoplast-retaining sea slug Elysia crispata morphotype clarki.</title>
        <authorList>
            <person name="Eastman K.E."/>
            <person name="Pendleton A.L."/>
            <person name="Shaikh M.A."/>
            <person name="Suttiyut T."/>
            <person name="Ogas R."/>
            <person name="Tomko P."/>
            <person name="Gavelis G."/>
            <person name="Widhalm J.R."/>
            <person name="Wisecaver J.H."/>
        </authorList>
    </citation>
    <scope>NUCLEOTIDE SEQUENCE</scope>
    <source>
        <strain evidence="2">ECLA1</strain>
    </source>
</reference>
<dbReference type="PANTHER" id="PTHR35617:SF3">
    <property type="entry name" value="CORE-BINDING (CB) DOMAIN-CONTAINING PROTEIN"/>
    <property type="match status" value="1"/>
</dbReference>
<protein>
    <submittedName>
        <fullName evidence="2">Uncharacterized protein</fullName>
    </submittedName>
</protein>
<accession>A0AAE0XQ05</accession>
<dbReference type="Proteomes" id="UP001283361">
    <property type="component" value="Unassembled WGS sequence"/>
</dbReference>
<feature type="region of interest" description="Disordered" evidence="1">
    <location>
        <begin position="49"/>
        <end position="71"/>
    </location>
</feature>
<dbReference type="PANTHER" id="PTHR35617">
    <property type="entry name" value="PHAGE_INTEGRASE DOMAIN-CONTAINING PROTEIN"/>
    <property type="match status" value="1"/>
</dbReference>
<dbReference type="AlphaFoldDB" id="A0AAE0XQ05"/>
<gene>
    <name evidence="2" type="ORF">RRG08_017867</name>
</gene>
<sequence>MGSQKSESLNSVAKQLWCWCIPRGISDTAENPGGQCDGRSSRPILAKSSILPSSTEDADRQSSHTDCTHQLPPITISSRPHRLHKHMDVCLQSVRLQYANQGISDEAIDIIMSSWRPEIKKVYATYIRKWREFAAKRTQDPSSTSIATAIDFLTELHKQGALYSSLCIARSALSCMLRVSDDITFGILSIVKRLMKGFYELKPSIPQTAKSCTWSVDDVLNTLETWWPLESLTLKALTLKLVMLLAMLSGQRCQTL</sequence>
<organism evidence="2 3">
    <name type="scientific">Elysia crispata</name>
    <name type="common">lettuce slug</name>
    <dbReference type="NCBI Taxonomy" id="231223"/>
    <lineage>
        <taxon>Eukaryota</taxon>
        <taxon>Metazoa</taxon>
        <taxon>Spiralia</taxon>
        <taxon>Lophotrochozoa</taxon>
        <taxon>Mollusca</taxon>
        <taxon>Gastropoda</taxon>
        <taxon>Heterobranchia</taxon>
        <taxon>Euthyneura</taxon>
        <taxon>Panpulmonata</taxon>
        <taxon>Sacoglossa</taxon>
        <taxon>Placobranchoidea</taxon>
        <taxon>Plakobranchidae</taxon>
        <taxon>Elysia</taxon>
    </lineage>
</organism>